<sequence length="692" mass="77197">MALMSTLVLAVPAKRGMWKTVKMADGTEVRVELRGDEFCSYWQAADGRKLVQNNTTGFYELADMKAMTARADQMRQSARRNKKNIQTRGSLGGDHQPYVGMKKGLIILVQFADTKFWADHTPALYQRIANEEGFKELDFNGSVKDYFKAQSYGQFELDFDIAGPVTLPNGYAYYGKPTNGQNDNNTALGEMVMDACKAVDESIDFTNYDWDGDGEVDQVFILYAGHGEASWDDRNTIWPHEWNLHSALGRTLTLDGVTIDTYACSCELGVKTSQGYAECIDGIGTICHEFSHCLGLADMYDTSYSGNYGMGDWDIMDQGSYNGDSYLPANYTSYERMYAGWIEPTELKENCQIDNMKALAETGEAYIIYNDNDKDEYYLLENRQLSGWDAGLPNSGLLILHVDFDAKVWQQNLVNSTSRQRCTIFIADNDPENNDAGDIYPYQYNNSLTNTSTPAATLNNMNKDGSKYMNKSVRNITKNNDGTVSFSFENENNSDSDFDLPQSYIFYESFDKCNGKGGNDGNFSATTSGSVQYDNTGWSSTSSRSAYQCAQYGSSMMAGNVTTPEITVDGTYTLQFKAAPYASEANTIYVEVKEGNGTLSKPSFVLKNNKWSAFSTELTANGPVKLRFYVNSGRFYLDKVCLSNTSTGISNTVTDNEVKDNRIFSIDGRYMGKDLNSLKKGIYIINGKKIIK</sequence>
<comment type="caution">
    <text evidence="2">The sequence shown here is derived from an EMBL/GenBank/DDBJ whole genome shotgun (WGS) entry which is preliminary data.</text>
</comment>
<dbReference type="Pfam" id="PF05547">
    <property type="entry name" value="Peptidase_M6"/>
    <property type="match status" value="1"/>
</dbReference>
<dbReference type="PANTHER" id="PTHR41775:SF1">
    <property type="entry name" value="PEPTIDASE M6-LIKE DOMAIN-CONTAINING PROTEIN"/>
    <property type="match status" value="1"/>
</dbReference>
<feature type="domain" description="Peptidase M6-like" evidence="1">
    <location>
        <begin position="116"/>
        <end position="335"/>
    </location>
</feature>
<proteinExistence type="predicted"/>
<dbReference type="AlphaFoldDB" id="A0A8E1QXC7"/>
<evidence type="ECO:0000313" key="2">
    <source>
        <dbReference type="EMBL" id="KOO68448.1"/>
    </source>
</evidence>
<evidence type="ECO:0000259" key="1">
    <source>
        <dbReference type="Pfam" id="PF05547"/>
    </source>
</evidence>
<protein>
    <recommendedName>
        <fullName evidence="1">Peptidase M6-like domain-containing protein</fullName>
    </recommendedName>
</protein>
<dbReference type="SUPFAM" id="SSF55486">
    <property type="entry name" value="Metalloproteases ('zincins'), catalytic domain"/>
    <property type="match status" value="1"/>
</dbReference>
<dbReference type="Proteomes" id="UP000036951">
    <property type="component" value="Unassembled WGS sequence"/>
</dbReference>
<dbReference type="NCBIfam" id="TIGR03296">
    <property type="entry name" value="M6dom_TIGR03296"/>
    <property type="match status" value="1"/>
</dbReference>
<dbReference type="GO" id="GO:0008233">
    <property type="term" value="F:peptidase activity"/>
    <property type="evidence" value="ECO:0007669"/>
    <property type="project" value="InterPro"/>
</dbReference>
<organism evidence="2 3">
    <name type="scientific">Xylanibacter rarus</name>
    <dbReference type="NCBI Taxonomy" id="1676614"/>
    <lineage>
        <taxon>Bacteria</taxon>
        <taxon>Pseudomonadati</taxon>
        <taxon>Bacteroidota</taxon>
        <taxon>Bacteroidia</taxon>
        <taxon>Bacteroidales</taxon>
        <taxon>Prevotellaceae</taxon>
        <taxon>Xylanibacter</taxon>
    </lineage>
</organism>
<keyword evidence="3" id="KW-1185">Reference proteome</keyword>
<evidence type="ECO:0000313" key="3">
    <source>
        <dbReference type="Proteomes" id="UP000036951"/>
    </source>
</evidence>
<dbReference type="GO" id="GO:0006508">
    <property type="term" value="P:proteolysis"/>
    <property type="evidence" value="ECO:0007669"/>
    <property type="project" value="InterPro"/>
</dbReference>
<dbReference type="PANTHER" id="PTHR41775">
    <property type="entry name" value="SECRETED PROTEIN-RELATED"/>
    <property type="match status" value="1"/>
</dbReference>
<accession>A0A8E1QXC7</accession>
<dbReference type="EMBL" id="LFQU01000013">
    <property type="protein sequence ID" value="KOO68448.1"/>
    <property type="molecule type" value="Genomic_DNA"/>
</dbReference>
<dbReference type="InterPro" id="IPR008757">
    <property type="entry name" value="Peptidase_M6-like_domain"/>
</dbReference>
<gene>
    <name evidence="2" type="ORF">ACU52_07970</name>
</gene>
<dbReference type="OrthoDB" id="9813478at2"/>
<reference evidence="2 3" key="1">
    <citation type="submission" date="2015-06" db="EMBL/GenBank/DDBJ databases">
        <title>Prevotella sp. 109, sp. nov., a novel member of the family Prevotellaceae isolated from human faeces.</title>
        <authorList>
            <person name="Shkoporov A.N."/>
            <person name="Chaplin A.V."/>
            <person name="Kafarskaia L.I."/>
            <person name="Efimov B.A."/>
        </authorList>
    </citation>
    <scope>NUCLEOTIDE SEQUENCE [LARGE SCALE GENOMIC DNA]</scope>
    <source>
        <strain evidence="2 3">109</strain>
    </source>
</reference>
<dbReference type="RefSeq" id="WP_053398409.1">
    <property type="nucleotide sequence ID" value="NZ_LFQU01000013.1"/>
</dbReference>
<name>A0A8E1QXC7_9BACT</name>